<evidence type="ECO:0000313" key="2">
    <source>
        <dbReference type="EMBL" id="MBK3497403.1"/>
    </source>
</evidence>
<protein>
    <submittedName>
        <fullName evidence="2">Uncharacterized protein</fullName>
    </submittedName>
</protein>
<dbReference type="EMBL" id="JAEOAH010000069">
    <property type="protein sequence ID" value="MBK3497403.1"/>
    <property type="molecule type" value="Genomic_DNA"/>
</dbReference>
<feature type="region of interest" description="Disordered" evidence="1">
    <location>
        <begin position="28"/>
        <end position="47"/>
    </location>
</feature>
<dbReference type="Proteomes" id="UP000618943">
    <property type="component" value="Unassembled WGS sequence"/>
</dbReference>
<evidence type="ECO:0000256" key="1">
    <source>
        <dbReference type="SAM" id="MobiDB-lite"/>
    </source>
</evidence>
<dbReference type="RefSeq" id="WP_200750674.1">
    <property type="nucleotide sequence ID" value="NZ_JAEOAH010000069.1"/>
</dbReference>
<sequence>MKDQKKAKWVLGTSGVVLSALLLTQMNDGSQSETNNNQLTAAQEKQMSKKERELVKLDWTNFEIESVEKKPVHSDRKTRRS</sequence>
<accession>A0ABS1HEH9</accession>
<comment type="caution">
    <text evidence="2">The sequence shown here is derived from an EMBL/GenBank/DDBJ whole genome shotgun (WGS) entry which is preliminary data.</text>
</comment>
<feature type="compositionally biased region" description="Polar residues" evidence="1">
    <location>
        <begin position="28"/>
        <end position="45"/>
    </location>
</feature>
<proteinExistence type="predicted"/>
<reference evidence="2 3" key="1">
    <citation type="submission" date="2020-12" db="EMBL/GenBank/DDBJ databases">
        <title>YIM B01967 draft genome.</title>
        <authorList>
            <person name="Yan X."/>
        </authorList>
    </citation>
    <scope>NUCLEOTIDE SEQUENCE [LARGE SCALE GENOMIC DNA]</scope>
    <source>
        <strain evidence="2 3">YIM B01967</strain>
    </source>
</reference>
<evidence type="ECO:0000313" key="3">
    <source>
        <dbReference type="Proteomes" id="UP000618943"/>
    </source>
</evidence>
<keyword evidence="3" id="KW-1185">Reference proteome</keyword>
<organism evidence="2 3">
    <name type="scientific">Viridibacillus soli</name>
    <dbReference type="NCBI Taxonomy" id="2798301"/>
    <lineage>
        <taxon>Bacteria</taxon>
        <taxon>Bacillati</taxon>
        <taxon>Bacillota</taxon>
        <taxon>Bacilli</taxon>
        <taxon>Bacillales</taxon>
        <taxon>Caryophanaceae</taxon>
        <taxon>Viridibacillus</taxon>
    </lineage>
</organism>
<gene>
    <name evidence="2" type="ORF">JFL43_21835</name>
</gene>
<name>A0ABS1HEH9_9BACL</name>